<sequence length="115" mass="12590">MVNLLSPHPPVPSSLLAALIRNLYIVVLKANSLSKEKSRMGPDQGNKLVMEVPKCDASTGNLTPRGTCEPAHYRDEAPAHNFALQRSGCSRLTMQNHVDLTEFNVFFIQSAEGIS</sequence>
<dbReference type="Proteomes" id="UP000499080">
    <property type="component" value="Unassembled WGS sequence"/>
</dbReference>
<organism evidence="1 2">
    <name type="scientific">Araneus ventricosus</name>
    <name type="common">Orbweaver spider</name>
    <name type="synonym">Epeira ventricosa</name>
    <dbReference type="NCBI Taxonomy" id="182803"/>
    <lineage>
        <taxon>Eukaryota</taxon>
        <taxon>Metazoa</taxon>
        <taxon>Ecdysozoa</taxon>
        <taxon>Arthropoda</taxon>
        <taxon>Chelicerata</taxon>
        <taxon>Arachnida</taxon>
        <taxon>Araneae</taxon>
        <taxon>Araneomorphae</taxon>
        <taxon>Entelegynae</taxon>
        <taxon>Araneoidea</taxon>
        <taxon>Araneidae</taxon>
        <taxon>Araneus</taxon>
    </lineage>
</organism>
<keyword evidence="2" id="KW-1185">Reference proteome</keyword>
<evidence type="ECO:0000313" key="2">
    <source>
        <dbReference type="Proteomes" id="UP000499080"/>
    </source>
</evidence>
<comment type="caution">
    <text evidence="1">The sequence shown here is derived from an EMBL/GenBank/DDBJ whole genome shotgun (WGS) entry which is preliminary data.</text>
</comment>
<proteinExistence type="predicted"/>
<protein>
    <submittedName>
        <fullName evidence="1">Uncharacterized protein</fullName>
    </submittedName>
</protein>
<gene>
    <name evidence="1" type="ORF">AVEN_210969_1</name>
</gene>
<name>A0A4Y2DGK2_ARAVE</name>
<evidence type="ECO:0000313" key="1">
    <source>
        <dbReference type="EMBL" id="GBM15349.1"/>
    </source>
</evidence>
<dbReference type="AlphaFoldDB" id="A0A4Y2DGK2"/>
<dbReference type="EMBL" id="BGPR01000358">
    <property type="protein sequence ID" value="GBM15349.1"/>
    <property type="molecule type" value="Genomic_DNA"/>
</dbReference>
<accession>A0A4Y2DGK2</accession>
<reference evidence="1 2" key="1">
    <citation type="journal article" date="2019" name="Sci. Rep.">
        <title>Orb-weaving spider Araneus ventricosus genome elucidates the spidroin gene catalogue.</title>
        <authorList>
            <person name="Kono N."/>
            <person name="Nakamura H."/>
            <person name="Ohtoshi R."/>
            <person name="Moran D.A.P."/>
            <person name="Shinohara A."/>
            <person name="Yoshida Y."/>
            <person name="Fujiwara M."/>
            <person name="Mori M."/>
            <person name="Tomita M."/>
            <person name="Arakawa K."/>
        </authorList>
    </citation>
    <scope>NUCLEOTIDE SEQUENCE [LARGE SCALE GENOMIC DNA]</scope>
</reference>